<dbReference type="Proteomes" id="UP000003781">
    <property type="component" value="Unassembled WGS sequence"/>
</dbReference>
<comment type="caution">
    <text evidence="1">The sequence shown here is derived from an EMBL/GenBank/DDBJ whole genome shotgun (WGS) entry which is preliminary data.</text>
</comment>
<protein>
    <submittedName>
        <fullName evidence="1">Uncharacterized protein</fullName>
    </submittedName>
</protein>
<accession>A3IZ63</accession>
<evidence type="ECO:0000313" key="2">
    <source>
        <dbReference type="Proteomes" id="UP000003781"/>
    </source>
</evidence>
<reference evidence="1 2" key="1">
    <citation type="submission" date="2007-03" db="EMBL/GenBank/DDBJ databases">
        <authorList>
            <person name="Stal L."/>
            <person name="Ferriera S."/>
            <person name="Johnson J."/>
            <person name="Kravitz S."/>
            <person name="Beeson K."/>
            <person name="Sutton G."/>
            <person name="Rogers Y.-H."/>
            <person name="Friedman R."/>
            <person name="Frazier M."/>
            <person name="Venter J.C."/>
        </authorList>
    </citation>
    <scope>NUCLEOTIDE SEQUENCE [LARGE SCALE GENOMIC DNA]</scope>
    <source>
        <strain evidence="1 2">CCY0110</strain>
    </source>
</reference>
<dbReference type="EMBL" id="AAXW01000095">
    <property type="protein sequence ID" value="EAZ88233.1"/>
    <property type="molecule type" value="Genomic_DNA"/>
</dbReference>
<sequence length="121" mass="14507">MATQMIKTINFIFEINGEYYRIDGFNVFNLTVCLEQINYKYVVPYEAIMNVQSEYSGKQIEQTELKFDINEIEYTENYKSVNLINLSIRFLKALWAYFKVDRQLKTTKELITEGFDFEEDF</sequence>
<dbReference type="AlphaFoldDB" id="A3IZ63"/>
<proteinExistence type="predicted"/>
<gene>
    <name evidence="1" type="ORF">CY0110_01255</name>
</gene>
<name>A3IZ63_9CHRO</name>
<evidence type="ECO:0000313" key="1">
    <source>
        <dbReference type="EMBL" id="EAZ88233.1"/>
    </source>
</evidence>
<dbReference type="RefSeq" id="WP_008278681.1">
    <property type="nucleotide sequence ID" value="NZ_AAXW01000095.1"/>
</dbReference>
<organism evidence="1 2">
    <name type="scientific">Crocosphaera chwakensis CCY0110</name>
    <dbReference type="NCBI Taxonomy" id="391612"/>
    <lineage>
        <taxon>Bacteria</taxon>
        <taxon>Bacillati</taxon>
        <taxon>Cyanobacteriota</taxon>
        <taxon>Cyanophyceae</taxon>
        <taxon>Oscillatoriophycideae</taxon>
        <taxon>Chroococcales</taxon>
        <taxon>Aphanothecaceae</taxon>
        <taxon>Crocosphaera</taxon>
        <taxon>Crocosphaera chwakensis</taxon>
    </lineage>
</organism>
<keyword evidence="2" id="KW-1185">Reference proteome</keyword>